<protein>
    <submittedName>
        <fullName evidence="2">Uncharacterized protein</fullName>
    </submittedName>
</protein>
<name>A0A8J4EZI6_9CHLO</name>
<feature type="non-terminal residue" evidence="2">
    <location>
        <position position="1"/>
    </location>
</feature>
<gene>
    <name evidence="2" type="ORF">Vafri_8950</name>
</gene>
<evidence type="ECO:0000256" key="1">
    <source>
        <dbReference type="SAM" id="Phobius"/>
    </source>
</evidence>
<dbReference type="EMBL" id="BNCO01000014">
    <property type="protein sequence ID" value="GIL53320.1"/>
    <property type="molecule type" value="Genomic_DNA"/>
</dbReference>
<organism evidence="2 3">
    <name type="scientific">Volvox africanus</name>
    <dbReference type="NCBI Taxonomy" id="51714"/>
    <lineage>
        <taxon>Eukaryota</taxon>
        <taxon>Viridiplantae</taxon>
        <taxon>Chlorophyta</taxon>
        <taxon>core chlorophytes</taxon>
        <taxon>Chlorophyceae</taxon>
        <taxon>CS clade</taxon>
        <taxon>Chlamydomonadales</taxon>
        <taxon>Volvocaceae</taxon>
        <taxon>Volvox</taxon>
    </lineage>
</organism>
<proteinExistence type="predicted"/>
<dbReference type="AlphaFoldDB" id="A0A8J4EZI6"/>
<reference evidence="2" key="1">
    <citation type="journal article" date="2021" name="Proc. Natl. Acad. Sci. U.S.A.">
        <title>Three genomes in the algal genus Volvox reveal the fate of a haploid sex-determining region after a transition to homothallism.</title>
        <authorList>
            <person name="Yamamoto K."/>
            <person name="Hamaji T."/>
            <person name="Kawai-Toyooka H."/>
            <person name="Matsuzaki R."/>
            <person name="Takahashi F."/>
            <person name="Nishimura Y."/>
            <person name="Kawachi M."/>
            <person name="Noguchi H."/>
            <person name="Minakuchi Y."/>
            <person name="Umen J.G."/>
            <person name="Toyoda A."/>
            <person name="Nozaki H."/>
        </authorList>
    </citation>
    <scope>NUCLEOTIDE SEQUENCE</scope>
    <source>
        <strain evidence="2">NIES-3780</strain>
    </source>
</reference>
<keyword evidence="1" id="KW-0812">Transmembrane</keyword>
<feature type="transmembrane region" description="Helical" evidence="1">
    <location>
        <begin position="226"/>
        <end position="254"/>
    </location>
</feature>
<accession>A0A8J4EZI6</accession>
<keyword evidence="1" id="KW-1133">Transmembrane helix</keyword>
<dbReference type="Proteomes" id="UP000747399">
    <property type="component" value="Unassembled WGS sequence"/>
</dbReference>
<keyword evidence="1" id="KW-0472">Membrane</keyword>
<evidence type="ECO:0000313" key="2">
    <source>
        <dbReference type="EMBL" id="GIL53320.1"/>
    </source>
</evidence>
<sequence length="287" mass="30983">MSACSPGFRIRSDLEFVQRCCAHRYDGGEDAICQSPTKPTSAVKVVTDATATGGGGSGSGAGGGSCGSSCGGGGGGGNMNINIVGGRLLELTSERVQGIVNNLRGFQHLLPYNFRGSSSLHRQPRAWSECFVAFRRMSYCHHNRPWWRRRHLTQRPQQDVEPKSLWQLVVLLLLQLLRPEMLTESTPLQLQLGRSVPMLTRTKRGIKTALSALQLGVQWRRRRIQLLVVPTAAAAAAAAVAVMVVLAAVTNAAILRKPPPPPPPLRIRLQESWTAAVAAVTLQKAVA</sequence>
<keyword evidence="3" id="KW-1185">Reference proteome</keyword>
<comment type="caution">
    <text evidence="2">The sequence shown here is derived from an EMBL/GenBank/DDBJ whole genome shotgun (WGS) entry which is preliminary data.</text>
</comment>
<evidence type="ECO:0000313" key="3">
    <source>
        <dbReference type="Proteomes" id="UP000747399"/>
    </source>
</evidence>